<comment type="caution">
    <text evidence="2">The sequence shown here is derived from an EMBL/GenBank/DDBJ whole genome shotgun (WGS) entry which is preliminary data.</text>
</comment>
<name>A0A8H9KQY9_9MICO</name>
<sequence>MTVIAFRPRPRAGGPRLDQFEDAPFTGTFRTPLGRLSTVEGRLRVQRLVLVPSGVFVTGVFVAELREADGTFIGIDSRRATVPADLVRRDDGLRPVVRATRLSLMGLELQIAPFPVDPRLTLTDDRTAPARGEGPSPRRGHLRPAP</sequence>
<dbReference type="EMBL" id="BMEA01000002">
    <property type="protein sequence ID" value="GGB82169.1"/>
    <property type="molecule type" value="Genomic_DNA"/>
</dbReference>
<gene>
    <name evidence="2" type="ORF">GCM10011314_22240</name>
</gene>
<dbReference type="RefSeq" id="WP_035948708.1">
    <property type="nucleotide sequence ID" value="NZ_BMEA01000002.1"/>
</dbReference>
<evidence type="ECO:0000313" key="2">
    <source>
        <dbReference type="EMBL" id="GGB82169.1"/>
    </source>
</evidence>
<dbReference type="AlphaFoldDB" id="A0A8H9KQY9"/>
<protein>
    <submittedName>
        <fullName evidence="2">Uncharacterized protein</fullName>
    </submittedName>
</protein>
<evidence type="ECO:0000313" key="3">
    <source>
        <dbReference type="Proteomes" id="UP000628079"/>
    </source>
</evidence>
<reference evidence="2" key="1">
    <citation type="journal article" date="2014" name="Int. J. Syst. Evol. Microbiol.">
        <title>Complete genome sequence of Corynebacterium casei LMG S-19264T (=DSM 44701T), isolated from a smear-ripened cheese.</title>
        <authorList>
            <consortium name="US DOE Joint Genome Institute (JGI-PGF)"/>
            <person name="Walter F."/>
            <person name="Albersmeier A."/>
            <person name="Kalinowski J."/>
            <person name="Ruckert C."/>
        </authorList>
    </citation>
    <scope>NUCLEOTIDE SEQUENCE</scope>
    <source>
        <strain evidence="2">CGMCC 1.10749</strain>
    </source>
</reference>
<reference evidence="2" key="2">
    <citation type="submission" date="2020-09" db="EMBL/GenBank/DDBJ databases">
        <authorList>
            <person name="Sun Q."/>
            <person name="Zhou Y."/>
        </authorList>
    </citation>
    <scope>NUCLEOTIDE SEQUENCE</scope>
    <source>
        <strain evidence="2">CGMCC 1.10749</strain>
    </source>
</reference>
<dbReference type="Proteomes" id="UP000628079">
    <property type="component" value="Unassembled WGS sequence"/>
</dbReference>
<accession>A0A8H9KQY9</accession>
<organism evidence="2 3">
    <name type="scientific">Knoellia flava</name>
    <dbReference type="NCBI Taxonomy" id="913969"/>
    <lineage>
        <taxon>Bacteria</taxon>
        <taxon>Bacillati</taxon>
        <taxon>Actinomycetota</taxon>
        <taxon>Actinomycetes</taxon>
        <taxon>Micrococcales</taxon>
        <taxon>Intrasporangiaceae</taxon>
        <taxon>Knoellia</taxon>
    </lineage>
</organism>
<feature type="region of interest" description="Disordered" evidence="1">
    <location>
        <begin position="118"/>
        <end position="146"/>
    </location>
</feature>
<evidence type="ECO:0000256" key="1">
    <source>
        <dbReference type="SAM" id="MobiDB-lite"/>
    </source>
</evidence>
<proteinExistence type="predicted"/>